<proteinExistence type="predicted"/>
<evidence type="ECO:0000313" key="2">
    <source>
        <dbReference type="Proteomes" id="UP000250266"/>
    </source>
</evidence>
<dbReference type="Proteomes" id="UP000250266">
    <property type="component" value="Unassembled WGS sequence"/>
</dbReference>
<reference evidence="1 2" key="1">
    <citation type="journal article" date="2016" name="Nat. Commun.">
        <title>Ectomycorrhizal ecology is imprinted in the genome of the dominant symbiotic fungus Cenococcum geophilum.</title>
        <authorList>
            <consortium name="DOE Joint Genome Institute"/>
            <person name="Peter M."/>
            <person name="Kohler A."/>
            <person name="Ohm R.A."/>
            <person name="Kuo A."/>
            <person name="Krutzmann J."/>
            <person name="Morin E."/>
            <person name="Arend M."/>
            <person name="Barry K.W."/>
            <person name="Binder M."/>
            <person name="Choi C."/>
            <person name="Clum A."/>
            <person name="Copeland A."/>
            <person name="Grisel N."/>
            <person name="Haridas S."/>
            <person name="Kipfer T."/>
            <person name="LaButti K."/>
            <person name="Lindquist E."/>
            <person name="Lipzen A."/>
            <person name="Maire R."/>
            <person name="Meier B."/>
            <person name="Mihaltcheva S."/>
            <person name="Molinier V."/>
            <person name="Murat C."/>
            <person name="Poggeler S."/>
            <person name="Quandt C.A."/>
            <person name="Sperisen C."/>
            <person name="Tritt A."/>
            <person name="Tisserant E."/>
            <person name="Crous P.W."/>
            <person name="Henrissat B."/>
            <person name="Nehls U."/>
            <person name="Egli S."/>
            <person name="Spatafora J.W."/>
            <person name="Grigoriev I.V."/>
            <person name="Martin F.M."/>
        </authorList>
    </citation>
    <scope>NUCLEOTIDE SEQUENCE [LARGE SCALE GENOMIC DNA]</scope>
    <source>
        <strain evidence="1 2">CBS 459.81</strain>
    </source>
</reference>
<sequence>IYFCTENNWQFCYASISSSLNCVPTDRMNDIYSIAIDLNLCCRFYADNSCRIGLSGWGGDGVWYPGSHQLEDQFKADVGSYQCLISNTTCPQPAASTFTPTLMLNLSLTSSLTSASTSFT</sequence>
<feature type="non-terminal residue" evidence="1">
    <location>
        <position position="1"/>
    </location>
</feature>
<keyword evidence="2" id="KW-1185">Reference proteome</keyword>
<gene>
    <name evidence="1" type="ORF">K432DRAFT_312393</name>
</gene>
<accession>A0A8E2J9D9</accession>
<dbReference type="EMBL" id="KV745703">
    <property type="protein sequence ID" value="OCK73624.1"/>
    <property type="molecule type" value="Genomic_DNA"/>
</dbReference>
<dbReference type="OrthoDB" id="3659633at2759"/>
<dbReference type="AlphaFoldDB" id="A0A8E2J9D9"/>
<name>A0A8E2J9D9_9PEZI</name>
<protein>
    <submittedName>
        <fullName evidence="1">Uncharacterized protein</fullName>
    </submittedName>
</protein>
<evidence type="ECO:0000313" key="1">
    <source>
        <dbReference type="EMBL" id="OCK73624.1"/>
    </source>
</evidence>
<organism evidence="1 2">
    <name type="scientific">Lepidopterella palustris CBS 459.81</name>
    <dbReference type="NCBI Taxonomy" id="1314670"/>
    <lineage>
        <taxon>Eukaryota</taxon>
        <taxon>Fungi</taxon>
        <taxon>Dikarya</taxon>
        <taxon>Ascomycota</taxon>
        <taxon>Pezizomycotina</taxon>
        <taxon>Dothideomycetes</taxon>
        <taxon>Pleosporomycetidae</taxon>
        <taxon>Mytilinidiales</taxon>
        <taxon>Argynnaceae</taxon>
        <taxon>Lepidopterella</taxon>
    </lineage>
</organism>